<name>A0A382XPU1_9ZZZZ</name>
<evidence type="ECO:0000313" key="1">
    <source>
        <dbReference type="EMBL" id="SVD72308.1"/>
    </source>
</evidence>
<dbReference type="EMBL" id="UINC01168987">
    <property type="protein sequence ID" value="SVD72308.1"/>
    <property type="molecule type" value="Genomic_DNA"/>
</dbReference>
<proteinExistence type="predicted"/>
<organism evidence="1">
    <name type="scientific">marine metagenome</name>
    <dbReference type="NCBI Taxonomy" id="408172"/>
    <lineage>
        <taxon>unclassified sequences</taxon>
        <taxon>metagenomes</taxon>
        <taxon>ecological metagenomes</taxon>
    </lineage>
</organism>
<gene>
    <name evidence="1" type="ORF">METZ01_LOCUS425162</name>
</gene>
<dbReference type="AlphaFoldDB" id="A0A382XPU1"/>
<sequence>MAKEPKELVNQEELGIQGTWNHKYIKEVRRKMTAGEWLPECVECQHLERNDIMSSRQWENKVWADVIDDVVANASANDWEVDQPLQFDFRLGNLCNLQCQMCNKEASHLVSVERAAMVQSGLG</sequence>
<evidence type="ECO:0008006" key="2">
    <source>
        <dbReference type="Google" id="ProtNLM"/>
    </source>
</evidence>
<reference evidence="1" key="1">
    <citation type="submission" date="2018-05" db="EMBL/GenBank/DDBJ databases">
        <authorList>
            <person name="Lanie J.A."/>
            <person name="Ng W.-L."/>
            <person name="Kazmierczak K.M."/>
            <person name="Andrzejewski T.M."/>
            <person name="Davidsen T.M."/>
            <person name="Wayne K.J."/>
            <person name="Tettelin H."/>
            <person name="Glass J.I."/>
            <person name="Rusch D."/>
            <person name="Podicherti R."/>
            <person name="Tsui H.-C.T."/>
            <person name="Winkler M.E."/>
        </authorList>
    </citation>
    <scope>NUCLEOTIDE SEQUENCE</scope>
</reference>
<accession>A0A382XPU1</accession>
<feature type="non-terminal residue" evidence="1">
    <location>
        <position position="123"/>
    </location>
</feature>
<protein>
    <recommendedName>
        <fullName evidence="2">4Fe4S-binding SPASM domain-containing protein</fullName>
    </recommendedName>
</protein>